<dbReference type="Pfam" id="PF00583">
    <property type="entry name" value="Acetyltransf_1"/>
    <property type="match status" value="1"/>
</dbReference>
<dbReference type="RefSeq" id="WP_095074291.1">
    <property type="nucleotide sequence ID" value="NZ_LT906465.1"/>
</dbReference>
<evidence type="ECO:0000313" key="2">
    <source>
        <dbReference type="EMBL" id="SNV42767.1"/>
    </source>
</evidence>
<dbReference type="EMBL" id="LT906465">
    <property type="protein sequence ID" value="SNV42767.1"/>
    <property type="molecule type" value="Genomic_DNA"/>
</dbReference>
<protein>
    <recommendedName>
        <fullName evidence="1">N-acetyltransferase domain-containing protein</fullName>
    </recommendedName>
</protein>
<sequence length="172" mass="20739">MEFIQITSPDDFRTKEIYSSYINSFPEDERRNREQFSQLFNNEKVKVFSVLNDLKYIGYLIAWELTEFVFIEHFEIFSEFRSQKFGSEVIQKLFRDYSKIILEAEPSDLDDDARRRIDFYKRNGFQIVDEDYLQPPYSQDKKPVPLWLLANYTPEKLGHLREEINDVVYCLS</sequence>
<keyword evidence="3" id="KW-1185">Reference proteome</keyword>
<organism evidence="2 3">
    <name type="scientific">Chryseobacterium taklimakanense</name>
    <dbReference type="NCBI Taxonomy" id="536441"/>
    <lineage>
        <taxon>Bacteria</taxon>
        <taxon>Pseudomonadati</taxon>
        <taxon>Bacteroidota</taxon>
        <taxon>Flavobacteriia</taxon>
        <taxon>Flavobacteriales</taxon>
        <taxon>Weeksellaceae</taxon>
        <taxon>Chryseobacterium group</taxon>
        <taxon>Chryseobacterium</taxon>
    </lineage>
</organism>
<dbReference type="Proteomes" id="UP000215196">
    <property type="component" value="Chromosome 1"/>
</dbReference>
<reference evidence="2 3" key="1">
    <citation type="submission" date="2017-06" db="EMBL/GenBank/DDBJ databases">
        <authorList>
            <consortium name="Pathogen Informatics"/>
        </authorList>
    </citation>
    <scope>NUCLEOTIDE SEQUENCE [LARGE SCALE GENOMIC DNA]</scope>
    <source>
        <strain evidence="2 3">NCTC13490</strain>
    </source>
</reference>
<dbReference type="SUPFAM" id="SSF55729">
    <property type="entry name" value="Acyl-CoA N-acyltransferases (Nat)"/>
    <property type="match status" value="1"/>
</dbReference>
<dbReference type="InterPro" id="IPR016181">
    <property type="entry name" value="Acyl_CoA_acyltransferase"/>
</dbReference>
<dbReference type="InterPro" id="IPR000182">
    <property type="entry name" value="GNAT_dom"/>
</dbReference>
<gene>
    <name evidence="2" type="ORF">SAMEA4412677_01139</name>
</gene>
<proteinExistence type="predicted"/>
<name>A0A239X7X0_9FLAO</name>
<feature type="domain" description="N-acetyltransferase" evidence="1">
    <location>
        <begin position="4"/>
        <end position="151"/>
    </location>
</feature>
<evidence type="ECO:0000259" key="1">
    <source>
        <dbReference type="PROSITE" id="PS51186"/>
    </source>
</evidence>
<dbReference type="Gene3D" id="3.40.630.30">
    <property type="match status" value="1"/>
</dbReference>
<dbReference type="GO" id="GO:0016747">
    <property type="term" value="F:acyltransferase activity, transferring groups other than amino-acyl groups"/>
    <property type="evidence" value="ECO:0007669"/>
    <property type="project" value="InterPro"/>
</dbReference>
<dbReference type="KEGG" id="ctak:4412677_01139"/>
<evidence type="ECO:0000313" key="3">
    <source>
        <dbReference type="Proteomes" id="UP000215196"/>
    </source>
</evidence>
<dbReference type="AlphaFoldDB" id="A0A239X7X0"/>
<accession>A0A239X7X0</accession>
<dbReference type="PROSITE" id="PS51186">
    <property type="entry name" value="GNAT"/>
    <property type="match status" value="1"/>
</dbReference>